<dbReference type="NCBIfam" id="TIGR01726">
    <property type="entry name" value="HEQRo_perm_3TM"/>
    <property type="match status" value="1"/>
</dbReference>
<feature type="domain" description="ABC transmembrane type-1" evidence="9">
    <location>
        <begin position="26"/>
        <end position="220"/>
    </location>
</feature>
<feature type="transmembrane region" description="Helical" evidence="8">
    <location>
        <begin position="97"/>
        <end position="119"/>
    </location>
</feature>
<comment type="caution">
    <text evidence="10">The sequence shown here is derived from an EMBL/GenBank/DDBJ whole genome shotgun (WGS) entry which is preliminary data.</text>
</comment>
<evidence type="ECO:0000256" key="4">
    <source>
        <dbReference type="ARBA" id="ARBA00022475"/>
    </source>
</evidence>
<dbReference type="GO" id="GO:0006865">
    <property type="term" value="P:amino acid transport"/>
    <property type="evidence" value="ECO:0007669"/>
    <property type="project" value="TreeGrafter"/>
</dbReference>
<accession>E7G4P7</accession>
<dbReference type="EMBL" id="ADHO01000180">
    <property type="protein sequence ID" value="EFX41642.1"/>
    <property type="molecule type" value="Genomic_DNA"/>
</dbReference>
<keyword evidence="5 8" id="KW-0812">Transmembrane</keyword>
<evidence type="ECO:0000256" key="8">
    <source>
        <dbReference type="RuleBase" id="RU363032"/>
    </source>
</evidence>
<dbReference type="Pfam" id="PF00528">
    <property type="entry name" value="BPD_transp_1"/>
    <property type="match status" value="1"/>
</dbReference>
<sequence>MLQEKNMVEGLFLLEPDNLARLFEGLKTTLFIALLSIVISIIGGLLMGVVMAFCTKSIRFLCHLYLESVRIIPLLVWLFVVYFGLSAWFNLHISAEVASVAVFSVWGIAEMMDLTRGALTSISPHQTYSAKALGLKPMQITFFILFPQAFLALLPSSVNLFTRMIKTTSLVSLIGTIDLLKVGQQMIEVNLFKMPHASFYVYGWIFVVYFMLCYPLSCLSKWLEKKIPQGLICQF</sequence>
<keyword evidence="7 8" id="KW-0472">Membrane</keyword>
<dbReference type="InterPro" id="IPR010065">
    <property type="entry name" value="AA_ABC_transptr_permease_3TM"/>
</dbReference>
<evidence type="ECO:0000259" key="9">
    <source>
        <dbReference type="PROSITE" id="PS50928"/>
    </source>
</evidence>
<dbReference type="PANTHER" id="PTHR30614">
    <property type="entry name" value="MEMBRANE COMPONENT OF AMINO ACID ABC TRANSPORTER"/>
    <property type="match status" value="1"/>
</dbReference>
<evidence type="ECO:0000313" key="10">
    <source>
        <dbReference type="EMBL" id="EFX41642.1"/>
    </source>
</evidence>
<dbReference type="CDD" id="cd06261">
    <property type="entry name" value="TM_PBP2"/>
    <property type="match status" value="1"/>
</dbReference>
<feature type="transmembrane region" description="Helical" evidence="8">
    <location>
        <begin position="74"/>
        <end position="91"/>
    </location>
</feature>
<reference evidence="10 11" key="1">
    <citation type="journal article" date="2011" name="Vet. Res.">
        <title>Genome sequence of Helicobacter suis supports its role in gastric pathology.</title>
        <authorList>
            <person name="Vermoote M."/>
            <person name="Vandekerckhove T.T."/>
            <person name="Flahou B."/>
            <person name="Pasmans F."/>
            <person name="Smet A."/>
            <person name="De Groote D."/>
            <person name="Van Criekinge W."/>
            <person name="Ducatelle R."/>
            <person name="Haesebrouck F."/>
        </authorList>
    </citation>
    <scope>NUCLEOTIDE SEQUENCE [LARGE SCALE GENOMIC DNA]</scope>
    <source>
        <strain evidence="10 11">HS5</strain>
    </source>
</reference>
<feature type="transmembrane region" description="Helical" evidence="8">
    <location>
        <begin position="199"/>
        <end position="219"/>
    </location>
</feature>
<dbReference type="Proteomes" id="UP000054093">
    <property type="component" value="Unassembled WGS sequence"/>
</dbReference>
<dbReference type="InterPro" id="IPR035906">
    <property type="entry name" value="MetI-like_sf"/>
</dbReference>
<organism evidence="10 11">
    <name type="scientific">Helicobacter suis HS5</name>
    <dbReference type="NCBI Taxonomy" id="710394"/>
    <lineage>
        <taxon>Bacteria</taxon>
        <taxon>Pseudomonadati</taxon>
        <taxon>Campylobacterota</taxon>
        <taxon>Epsilonproteobacteria</taxon>
        <taxon>Campylobacterales</taxon>
        <taxon>Helicobacteraceae</taxon>
        <taxon>Helicobacter</taxon>
    </lineage>
</organism>
<dbReference type="AlphaFoldDB" id="E7G4P7"/>
<evidence type="ECO:0000313" key="11">
    <source>
        <dbReference type="Proteomes" id="UP000054093"/>
    </source>
</evidence>
<evidence type="ECO:0000256" key="6">
    <source>
        <dbReference type="ARBA" id="ARBA00022989"/>
    </source>
</evidence>
<proteinExistence type="inferred from homology"/>
<dbReference type="InterPro" id="IPR000515">
    <property type="entry name" value="MetI-like"/>
</dbReference>
<comment type="subcellular location">
    <subcellularLocation>
        <location evidence="1">Cell inner membrane</location>
        <topology evidence="1">Multi-pass membrane protein</topology>
    </subcellularLocation>
    <subcellularLocation>
        <location evidence="8">Cell membrane</location>
        <topology evidence="8">Multi-pass membrane protein</topology>
    </subcellularLocation>
</comment>
<name>E7G4P7_9HELI</name>
<keyword evidence="3 8" id="KW-0813">Transport</keyword>
<gene>
    <name evidence="10" type="primary">glnP</name>
    <name evidence="10" type="ORF">HSUHS5_0962</name>
</gene>
<feature type="transmembrane region" description="Helical" evidence="8">
    <location>
        <begin position="30"/>
        <end position="53"/>
    </location>
</feature>
<dbReference type="PROSITE" id="PS50928">
    <property type="entry name" value="ABC_TM1"/>
    <property type="match status" value="1"/>
</dbReference>
<dbReference type="PANTHER" id="PTHR30614:SF36">
    <property type="entry name" value="ABC TRANSPORTER MEMBRANE-SPANNING PERMEASE-GLUTAMINE TRANSPORT"/>
    <property type="match status" value="1"/>
</dbReference>
<evidence type="ECO:0000256" key="2">
    <source>
        <dbReference type="ARBA" id="ARBA00010072"/>
    </source>
</evidence>
<comment type="similarity">
    <text evidence="2">Belongs to the binding-protein-dependent transport system permease family. HisMQ subfamily.</text>
</comment>
<dbReference type="GO" id="GO:0043190">
    <property type="term" value="C:ATP-binding cassette (ABC) transporter complex"/>
    <property type="evidence" value="ECO:0007669"/>
    <property type="project" value="InterPro"/>
</dbReference>
<evidence type="ECO:0000256" key="5">
    <source>
        <dbReference type="ARBA" id="ARBA00022692"/>
    </source>
</evidence>
<dbReference type="SUPFAM" id="SSF161098">
    <property type="entry name" value="MetI-like"/>
    <property type="match status" value="1"/>
</dbReference>
<dbReference type="Gene3D" id="1.10.3720.10">
    <property type="entry name" value="MetI-like"/>
    <property type="match status" value="1"/>
</dbReference>
<keyword evidence="4" id="KW-1003">Cell membrane</keyword>
<dbReference type="InterPro" id="IPR043429">
    <property type="entry name" value="ArtM/GltK/GlnP/TcyL/YhdX-like"/>
</dbReference>
<dbReference type="GO" id="GO:0022857">
    <property type="term" value="F:transmembrane transporter activity"/>
    <property type="evidence" value="ECO:0007669"/>
    <property type="project" value="InterPro"/>
</dbReference>
<evidence type="ECO:0000256" key="3">
    <source>
        <dbReference type="ARBA" id="ARBA00022448"/>
    </source>
</evidence>
<protein>
    <submittedName>
        <fullName evidence="10">Glutamine ABC transporter, permease protein</fullName>
    </submittedName>
</protein>
<evidence type="ECO:0000256" key="1">
    <source>
        <dbReference type="ARBA" id="ARBA00004429"/>
    </source>
</evidence>
<feature type="transmembrane region" description="Helical" evidence="8">
    <location>
        <begin position="140"/>
        <end position="161"/>
    </location>
</feature>
<evidence type="ECO:0000256" key="7">
    <source>
        <dbReference type="ARBA" id="ARBA00023136"/>
    </source>
</evidence>
<keyword evidence="6 8" id="KW-1133">Transmembrane helix</keyword>